<evidence type="ECO:0000256" key="1">
    <source>
        <dbReference type="SAM" id="MobiDB-lite"/>
    </source>
</evidence>
<feature type="compositionally biased region" description="Polar residues" evidence="1">
    <location>
        <begin position="1"/>
        <end position="28"/>
    </location>
</feature>
<reference evidence="2" key="1">
    <citation type="journal article" date="2020" name="Virus Evol.">
        <title>Analysis of the virome associated to grapevine downy mildew lesions reveals new mycovirus lineages.</title>
        <authorList>
            <person name="Chiapello M."/>
            <person name="Rodriguez-Romero J."/>
            <person name="Ayllon M.A."/>
            <person name="Turina M."/>
        </authorList>
    </citation>
    <scope>NUCLEOTIDE SEQUENCE</scope>
    <source>
        <strain evidence="2">DMG-A_DN36758</strain>
    </source>
</reference>
<sequence>MSSTTAHSVAPSDSISQVQPVESVTTAPSAARTKGRPPRRSPKSAIDKTAPSGAVEVAPAGQNRSTKSSQVVSSTVPLTGWGEIDLSDHRKDIQPTFTVDAAPFSDLVDTTYALMQSRYSASAKHIPRALFRYYCFTAYHMRTLHLHKSNANVLVTEEKNALNILTSGEEFQIPAPIAQYLANMGNFQQGGETFYFRQQDVSFEGVWKGGNVEEGWVSLPDDSIVVDSPSSFWAYAQTPVPGVYTLAVQQEIDSIANGTPPTLDHISPKKDGHVVVPTANIIGYSPVPYVQHHASWRSTYSALGWTDTSLPSDVQTYYNLSTSTLKWVSEKLATIRDFKLHSSKQLTLSVMGNPIQAYWLDVSHPTESKVNSVDQTNFDPRRRGFNNLSLMLDSRFGMDNRLLAPAFAFGYRAKRTKAFHGYSATKEPVYFGYSPFDPWQYFDNDGKMQNPPPLYWNEANTPFTYGSAPFINVPRFGTHGLVRSVGLDAALIFSSERS</sequence>
<dbReference type="EMBL" id="MN552382">
    <property type="protein sequence ID" value="QGZ98413.1"/>
    <property type="molecule type" value="Genomic_RNA"/>
</dbReference>
<keyword evidence="2" id="KW-0167">Capsid protein</keyword>
<proteinExistence type="predicted"/>
<feature type="compositionally biased region" description="Basic residues" evidence="1">
    <location>
        <begin position="33"/>
        <end position="42"/>
    </location>
</feature>
<protein>
    <submittedName>
        <fullName evidence="2">Coat protein</fullName>
    </submittedName>
</protein>
<keyword evidence="2" id="KW-0946">Virion</keyword>
<name>A0A6B9KHV0_9VIRU</name>
<accession>A0A6B9KHV0</accession>
<dbReference type="GO" id="GO:0019028">
    <property type="term" value="C:viral capsid"/>
    <property type="evidence" value="ECO:0007669"/>
    <property type="project" value="UniProtKB-KW"/>
</dbReference>
<organism evidence="2">
    <name type="scientific">Plasmopara viticola lesion associated Partiti-like 2</name>
    <dbReference type="NCBI Taxonomy" id="2689984"/>
    <lineage>
        <taxon>Viruses</taxon>
        <taxon>Riboviria</taxon>
        <taxon>Orthornavirae</taxon>
        <taxon>Pisuviricota</taxon>
        <taxon>Duplopiviricetes</taxon>
        <taxon>Durnavirales</taxon>
        <taxon>Partitiviridae</taxon>
    </lineage>
</organism>
<evidence type="ECO:0000313" key="2">
    <source>
        <dbReference type="EMBL" id="QGZ98413.1"/>
    </source>
</evidence>
<feature type="compositionally biased region" description="Low complexity" evidence="1">
    <location>
        <begin position="65"/>
        <end position="74"/>
    </location>
</feature>
<feature type="region of interest" description="Disordered" evidence="1">
    <location>
        <begin position="1"/>
        <end position="74"/>
    </location>
</feature>